<evidence type="ECO:0000313" key="2">
    <source>
        <dbReference type="EMBL" id="PMD43651.1"/>
    </source>
</evidence>
<proteinExistence type="predicted"/>
<feature type="compositionally biased region" description="Polar residues" evidence="1">
    <location>
        <begin position="274"/>
        <end position="297"/>
    </location>
</feature>
<dbReference type="AlphaFoldDB" id="A0A2J6RYR3"/>
<keyword evidence="3" id="KW-1185">Reference proteome</keyword>
<evidence type="ECO:0000313" key="3">
    <source>
        <dbReference type="Proteomes" id="UP000235786"/>
    </source>
</evidence>
<dbReference type="EMBL" id="KZ613942">
    <property type="protein sequence ID" value="PMD43651.1"/>
    <property type="molecule type" value="Genomic_DNA"/>
</dbReference>
<organism evidence="2 3">
    <name type="scientific">Hyaloscypha variabilis (strain UAMH 11265 / GT02V1 / F)</name>
    <name type="common">Meliniomyces variabilis</name>
    <dbReference type="NCBI Taxonomy" id="1149755"/>
    <lineage>
        <taxon>Eukaryota</taxon>
        <taxon>Fungi</taxon>
        <taxon>Dikarya</taxon>
        <taxon>Ascomycota</taxon>
        <taxon>Pezizomycotina</taxon>
        <taxon>Leotiomycetes</taxon>
        <taxon>Helotiales</taxon>
        <taxon>Hyaloscyphaceae</taxon>
        <taxon>Hyaloscypha</taxon>
        <taxon>Hyaloscypha variabilis</taxon>
    </lineage>
</organism>
<accession>A0A2J6RYR3</accession>
<dbReference type="OrthoDB" id="3535361at2759"/>
<feature type="region of interest" description="Disordered" evidence="1">
    <location>
        <begin position="109"/>
        <end position="145"/>
    </location>
</feature>
<feature type="region of interest" description="Disordered" evidence="1">
    <location>
        <begin position="524"/>
        <end position="549"/>
    </location>
</feature>
<gene>
    <name evidence="2" type="ORF">L207DRAFT_564289</name>
</gene>
<sequence>MAPALPSPAAALVTEFGYSPRTPTTYAQIVRGDCPRVTIVERKASSLPPSPQKLVEGSPSPTRKKSRLFETLRLLSSRHESIADENGSPKSLKKRRPIADLLLFSSAKSRKPEEGHVHPSSLNKRTEVASSPKKKLLQSASPSRINRRKSLGDIWGSISSRVSPRRGSTSQGLCPDWYDIDSGHSTNLNELETLASTGYAPGVVGNTVVVSVDKVSGGSGATQSPRSGANSVLDGQNYLPQSYREHSISSSLLWCKESAQNSDPDLEDEEELRMTSSLSPNNKSENAATVLCSSQPNQKEEDEAKVTGFSTPNNEVEDEPQDVSSSAPKDKGKQKTPRCSTPVDRKQAKTPDSYLDLLIEACEERKTPDSYLRDLMKAANVDTSARGSPRLRYDSNLMEQLFSMWEADPLQLEDQDSSEDDEHFSAPPPYTLNDLSNVELGEVTYGAVRSQRRAPERPEDEVIVTVREVSGESSEGRVEIDKQFISRKGDRKERYENLMKKPQRTRRSSRESIEERVRMTVAKMTKNFHNLSPPEESREDRPCRSSEQYDFETDQMEVWDSIILGSRTLQEPMSFRSL</sequence>
<feature type="region of interest" description="Disordered" evidence="1">
    <location>
        <begin position="42"/>
        <end position="66"/>
    </location>
</feature>
<feature type="compositionally biased region" description="Basic and acidic residues" evidence="1">
    <location>
        <begin position="535"/>
        <end position="544"/>
    </location>
</feature>
<reference evidence="2 3" key="1">
    <citation type="submission" date="2016-04" db="EMBL/GenBank/DDBJ databases">
        <title>A degradative enzymes factory behind the ericoid mycorrhizal symbiosis.</title>
        <authorList>
            <consortium name="DOE Joint Genome Institute"/>
            <person name="Martino E."/>
            <person name="Morin E."/>
            <person name="Grelet G."/>
            <person name="Kuo A."/>
            <person name="Kohler A."/>
            <person name="Daghino S."/>
            <person name="Barry K."/>
            <person name="Choi C."/>
            <person name="Cichocki N."/>
            <person name="Clum A."/>
            <person name="Copeland A."/>
            <person name="Hainaut M."/>
            <person name="Haridas S."/>
            <person name="Labutti K."/>
            <person name="Lindquist E."/>
            <person name="Lipzen A."/>
            <person name="Khouja H.-R."/>
            <person name="Murat C."/>
            <person name="Ohm R."/>
            <person name="Olson A."/>
            <person name="Spatafora J."/>
            <person name="Veneault-Fourrey C."/>
            <person name="Henrissat B."/>
            <person name="Grigoriev I."/>
            <person name="Martin F."/>
            <person name="Perotto S."/>
        </authorList>
    </citation>
    <scope>NUCLEOTIDE SEQUENCE [LARGE SCALE GENOMIC DNA]</scope>
    <source>
        <strain evidence="2 3">F</strain>
    </source>
</reference>
<dbReference type="Proteomes" id="UP000235786">
    <property type="component" value="Unassembled WGS sequence"/>
</dbReference>
<evidence type="ECO:0000256" key="1">
    <source>
        <dbReference type="SAM" id="MobiDB-lite"/>
    </source>
</evidence>
<protein>
    <submittedName>
        <fullName evidence="2">Uncharacterized protein</fullName>
    </submittedName>
</protein>
<feature type="region of interest" description="Disordered" evidence="1">
    <location>
        <begin position="260"/>
        <end position="351"/>
    </location>
</feature>
<name>A0A2J6RYR3_HYAVF</name>
<feature type="non-terminal residue" evidence="2">
    <location>
        <position position="578"/>
    </location>
</feature>